<evidence type="ECO:0000313" key="1">
    <source>
        <dbReference type="EMBL" id="MFI0912434.1"/>
    </source>
</evidence>
<sequence length="149" mass="15514">MITSTTSAAWTAVAPCAGVDAFVLPAQKPLDKDLIKQAGLLMESCTRCPFIAECFTRVRPVEGFDGVCAARLWINGRAVATADSAPPLSALPSLAGVCGERSGRRKHQELGEPLCGACRASGQRAESRRAGRANIRNLSGPSTSLAAAC</sequence>
<accession>A0ABW7T4L4</accession>
<dbReference type="RefSeq" id="WP_397613321.1">
    <property type="nucleotide sequence ID" value="NZ_JBIRRB010000006.1"/>
</dbReference>
<keyword evidence="2" id="KW-1185">Reference proteome</keyword>
<gene>
    <name evidence="1" type="ORF">ACH4TF_18485</name>
</gene>
<dbReference type="Proteomes" id="UP001611162">
    <property type="component" value="Unassembled WGS sequence"/>
</dbReference>
<comment type="caution">
    <text evidence="1">The sequence shown here is derived from an EMBL/GenBank/DDBJ whole genome shotgun (WGS) entry which is preliminary data.</text>
</comment>
<evidence type="ECO:0000313" key="2">
    <source>
        <dbReference type="Proteomes" id="UP001611162"/>
    </source>
</evidence>
<dbReference type="EMBL" id="JBIRRB010000006">
    <property type="protein sequence ID" value="MFI0912434.1"/>
    <property type="molecule type" value="Genomic_DNA"/>
</dbReference>
<evidence type="ECO:0008006" key="3">
    <source>
        <dbReference type="Google" id="ProtNLM"/>
    </source>
</evidence>
<proteinExistence type="predicted"/>
<protein>
    <recommendedName>
        <fullName evidence="3">4Fe-4S Wbl-type domain-containing protein</fullName>
    </recommendedName>
</protein>
<reference evidence="1 2" key="1">
    <citation type="submission" date="2024-10" db="EMBL/GenBank/DDBJ databases">
        <title>The Natural Products Discovery Center: Release of the First 8490 Sequenced Strains for Exploring Actinobacteria Biosynthetic Diversity.</title>
        <authorList>
            <person name="Kalkreuter E."/>
            <person name="Kautsar S.A."/>
            <person name="Yang D."/>
            <person name="Bader C.D."/>
            <person name="Teijaro C.N."/>
            <person name="Fluegel L."/>
            <person name="Davis C.M."/>
            <person name="Simpson J.R."/>
            <person name="Lauterbach L."/>
            <person name="Steele A.D."/>
            <person name="Gui C."/>
            <person name="Meng S."/>
            <person name="Li G."/>
            <person name="Viehrig K."/>
            <person name="Ye F."/>
            <person name="Su P."/>
            <person name="Kiefer A.F."/>
            <person name="Nichols A."/>
            <person name="Cepeda A.J."/>
            <person name="Yan W."/>
            <person name="Fan B."/>
            <person name="Jiang Y."/>
            <person name="Adhikari A."/>
            <person name="Zheng C.-J."/>
            <person name="Schuster L."/>
            <person name="Cowan T.M."/>
            <person name="Smanski M.J."/>
            <person name="Chevrette M.G."/>
            <person name="De Carvalho L.P.S."/>
            <person name="Shen B."/>
        </authorList>
    </citation>
    <scope>NUCLEOTIDE SEQUENCE [LARGE SCALE GENOMIC DNA]</scope>
    <source>
        <strain evidence="1 2">NPDC020979</strain>
    </source>
</reference>
<name>A0ABW7T4L4_9ACTN</name>
<organism evidence="1 2">
    <name type="scientific">Streptomyces abikoensis</name>
    <dbReference type="NCBI Taxonomy" id="97398"/>
    <lineage>
        <taxon>Bacteria</taxon>
        <taxon>Bacillati</taxon>
        <taxon>Actinomycetota</taxon>
        <taxon>Actinomycetes</taxon>
        <taxon>Kitasatosporales</taxon>
        <taxon>Streptomycetaceae</taxon>
        <taxon>Streptomyces</taxon>
    </lineage>
</organism>